<dbReference type="InterPro" id="IPR036322">
    <property type="entry name" value="WD40_repeat_dom_sf"/>
</dbReference>
<dbReference type="FunCoup" id="K1VK63">
    <property type="interactions" value="346"/>
</dbReference>
<dbReference type="OrthoDB" id="542917at2759"/>
<dbReference type="PANTHER" id="PTHR13923">
    <property type="entry name" value="SEC31-RELATED PROTEIN"/>
    <property type="match status" value="1"/>
</dbReference>
<dbReference type="InterPro" id="IPR001680">
    <property type="entry name" value="WD40_rpt"/>
</dbReference>
<feature type="compositionally biased region" description="Polar residues" evidence="14">
    <location>
        <begin position="1081"/>
        <end position="1091"/>
    </location>
</feature>
<feature type="region of interest" description="Disordered" evidence="14">
    <location>
        <begin position="905"/>
        <end position="938"/>
    </location>
</feature>
<feature type="compositionally biased region" description="Low complexity" evidence="14">
    <location>
        <begin position="907"/>
        <end position="938"/>
    </location>
</feature>
<feature type="region of interest" description="Disordered" evidence="14">
    <location>
        <begin position="517"/>
        <end position="577"/>
    </location>
</feature>
<dbReference type="HOGENOM" id="CLU_003033_2_0_1"/>
<feature type="compositionally biased region" description="Polar residues" evidence="14">
    <location>
        <begin position="958"/>
        <end position="979"/>
    </location>
</feature>
<feature type="compositionally biased region" description="Low complexity" evidence="14">
    <location>
        <begin position="1019"/>
        <end position="1053"/>
    </location>
</feature>
<evidence type="ECO:0000256" key="8">
    <source>
        <dbReference type="ARBA" id="ARBA00022737"/>
    </source>
</evidence>
<keyword evidence="6" id="KW-0813">Transport</keyword>
<dbReference type="GO" id="GO:0070971">
    <property type="term" value="C:endoplasmic reticulum exit site"/>
    <property type="evidence" value="ECO:0007669"/>
    <property type="project" value="TreeGrafter"/>
</dbReference>
<keyword evidence="11" id="KW-0653">Protein transport</keyword>
<evidence type="ECO:0000256" key="5">
    <source>
        <dbReference type="ARBA" id="ARBA00021236"/>
    </source>
</evidence>
<evidence type="ECO:0000256" key="11">
    <source>
        <dbReference type="ARBA" id="ARBA00022927"/>
    </source>
</evidence>
<dbReference type="OMA" id="WLERPCG"/>
<evidence type="ECO:0000313" key="15">
    <source>
        <dbReference type="EMBL" id="EKD04560.1"/>
    </source>
</evidence>
<evidence type="ECO:0000256" key="1">
    <source>
        <dbReference type="ARBA" id="ARBA00004240"/>
    </source>
</evidence>
<keyword evidence="7 13" id="KW-0853">WD repeat</keyword>
<dbReference type="Proteomes" id="UP000006757">
    <property type="component" value="Unassembled WGS sequence"/>
</dbReference>
<evidence type="ECO:0000256" key="14">
    <source>
        <dbReference type="SAM" id="MobiDB-lite"/>
    </source>
</evidence>
<feature type="compositionally biased region" description="Polar residues" evidence="14">
    <location>
        <begin position="1054"/>
        <end position="1071"/>
    </location>
</feature>
<gene>
    <name evidence="15" type="ORF">A1Q2_01132</name>
</gene>
<dbReference type="eggNOG" id="KOG0307">
    <property type="taxonomic scope" value="Eukaryota"/>
</dbReference>
<feature type="compositionally biased region" description="Low complexity" evidence="14">
    <location>
        <begin position="546"/>
        <end position="559"/>
    </location>
</feature>
<organism evidence="15 16">
    <name type="scientific">Trichosporon asahii var. asahii (strain CBS 8904)</name>
    <name type="common">Yeast</name>
    <dbReference type="NCBI Taxonomy" id="1220162"/>
    <lineage>
        <taxon>Eukaryota</taxon>
        <taxon>Fungi</taxon>
        <taxon>Dikarya</taxon>
        <taxon>Basidiomycota</taxon>
        <taxon>Agaricomycotina</taxon>
        <taxon>Tremellomycetes</taxon>
        <taxon>Trichosporonales</taxon>
        <taxon>Trichosporonaceae</taxon>
        <taxon>Trichosporon</taxon>
    </lineage>
</organism>
<evidence type="ECO:0000256" key="13">
    <source>
        <dbReference type="PROSITE-ProRule" id="PRU00221"/>
    </source>
</evidence>
<comment type="caution">
    <text evidence="15">The sequence shown here is derived from an EMBL/GenBank/DDBJ whole genome shotgun (WGS) entry which is preliminary data.</text>
</comment>
<evidence type="ECO:0000256" key="4">
    <source>
        <dbReference type="ARBA" id="ARBA00013507"/>
    </source>
</evidence>
<proteinExistence type="inferred from homology"/>
<dbReference type="SUPFAM" id="SSF50978">
    <property type="entry name" value="WD40 repeat-like"/>
    <property type="match status" value="1"/>
</dbReference>
<dbReference type="Gene3D" id="2.130.10.10">
    <property type="entry name" value="YVTN repeat-like/Quinoprotein amine dehydrogenase"/>
    <property type="match status" value="1"/>
</dbReference>
<protein>
    <recommendedName>
        <fullName evidence="5">Protein transport protein SEC31</fullName>
    </recommendedName>
    <alternativeName>
        <fullName evidence="4">Protein transport protein sec31</fullName>
    </alternativeName>
</protein>
<comment type="function">
    <text evidence="12">Component of the coat protein complex II (COPII) which promotes the formation of transport vesicles from the endoplasmic reticulum (ER). The coat has two main functions, the physical deformation of the endoplasmic reticulum membrane into vesicles and the selection of cargo molecules.</text>
</comment>
<dbReference type="GO" id="GO:0030127">
    <property type="term" value="C:COPII vesicle coat"/>
    <property type="evidence" value="ECO:0007669"/>
    <property type="project" value="TreeGrafter"/>
</dbReference>
<feature type="region of interest" description="Disordered" evidence="14">
    <location>
        <begin position="62"/>
        <end position="84"/>
    </location>
</feature>
<comment type="similarity">
    <text evidence="3">Belongs to the WD repeat SEC31 family.</text>
</comment>
<feature type="compositionally biased region" description="Pro residues" evidence="14">
    <location>
        <begin position="1168"/>
        <end position="1180"/>
    </location>
</feature>
<dbReference type="PROSITE" id="PS50082">
    <property type="entry name" value="WD_REPEATS_2"/>
    <property type="match status" value="1"/>
</dbReference>
<name>K1VK63_TRIAC</name>
<evidence type="ECO:0000256" key="2">
    <source>
        <dbReference type="ARBA" id="ARBA00004299"/>
    </source>
</evidence>
<dbReference type="Gene3D" id="1.20.940.10">
    <property type="entry name" value="Functional domain of the splicing factor Prp18"/>
    <property type="match status" value="1"/>
</dbReference>
<feature type="compositionally biased region" description="Basic and acidic residues" evidence="14">
    <location>
        <begin position="517"/>
        <end position="540"/>
    </location>
</feature>
<evidence type="ECO:0000313" key="16">
    <source>
        <dbReference type="Proteomes" id="UP000006757"/>
    </source>
</evidence>
<keyword evidence="16" id="KW-1185">Reference proteome</keyword>
<feature type="compositionally biased region" description="Low complexity" evidence="14">
    <location>
        <begin position="1139"/>
        <end position="1152"/>
    </location>
</feature>
<feature type="compositionally biased region" description="Low complexity" evidence="14">
    <location>
        <begin position="1000"/>
        <end position="1012"/>
    </location>
</feature>
<dbReference type="GO" id="GO:0015031">
    <property type="term" value="P:protein transport"/>
    <property type="evidence" value="ECO:0007669"/>
    <property type="project" value="UniProtKB-KW"/>
</dbReference>
<keyword evidence="10" id="KW-0931">ER-Golgi transport</keyword>
<dbReference type="Pfam" id="PF00400">
    <property type="entry name" value="WD40"/>
    <property type="match status" value="1"/>
</dbReference>
<evidence type="ECO:0000256" key="6">
    <source>
        <dbReference type="ARBA" id="ARBA00022448"/>
    </source>
</evidence>
<dbReference type="SMART" id="SM00320">
    <property type="entry name" value="WD40"/>
    <property type="match status" value="5"/>
</dbReference>
<feature type="compositionally biased region" description="Low complexity" evidence="14">
    <location>
        <begin position="1322"/>
        <end position="1334"/>
    </location>
</feature>
<feature type="repeat" description="WD" evidence="13">
    <location>
        <begin position="274"/>
        <end position="316"/>
    </location>
</feature>
<dbReference type="PANTHER" id="PTHR13923:SF11">
    <property type="entry name" value="SECRETORY 31, ISOFORM D"/>
    <property type="match status" value="1"/>
</dbReference>
<feature type="compositionally biased region" description="Basic and acidic residues" evidence="14">
    <location>
        <begin position="1348"/>
        <end position="1357"/>
    </location>
</feature>
<dbReference type="InterPro" id="IPR015943">
    <property type="entry name" value="WD40/YVTN_repeat-like_dom_sf"/>
</dbReference>
<sequence>MKLKDISRTATFAWDPSSAAAPLLVTGDAAGALDESFSNESHLEIWAPKLYDPDNAQGYALGGKDQPGPKGKVTVSSRQPDVAPSGRGLIAAGMETGEVAVYDPVKILDGSDALFYSNQKHTGPVGGLNFNPIQKNLLLSGAINGELYIHDMNNPKNDPILPGPVSNKLTEITSLQWNTTVSRVFAASSSSGYTSVWDLKAGKEIVSLQYGGGAARGDLASGMASLQIGKRRGMSDVAWHPEQATRLATASEDDESPIIMLWDLRNTRAPERILSGHTKGVLSLSWCKQDSELLASCGKDNRTLIWNPTTGDIVGEMPRTVDWAFQTAWFPSNPNLIATASFDGHITIDSLQSTNPEAEEATPIAQDASAEDVFGALGAAGPNEDRNNVQSLTQAPKWMKRPVSATFGYGGLLATVSNLPGANGKNQSSVVHLRQITTEETIVERAKQLSDIAADKEKLKEFSSGKEEAAWKAINTLFHGNSRDELVALLGFSKEDVAKHVQEAIAKISPAEAAEIAKEKEQVKQEAETKEKIENEEATPKSDTTPKSSAASPQKSAASELFEDRSGTPATAGGDTDFFASMASGSLRNPRLDNVIPHMPQDASVAATIGSGSSVRSESLIKDNNFHIYPTGESETDRLITQALVLGDFTSAVDLCMASERYADALLLAVRGGPELLAQTQKAYFRRCTETHPFLRVYQSIVTEDLADIVQNADLAEWRVIFVVLCTFAKDQDFGNLADQLGQRLQFKWQLLAASDAPESKAKAKEARTDATLCYLAARNLEHVVNIWISEMQEDEAQSSGPRYTAHANALQSFIEKVTVFQAATGYVDKDLTTTTAPDTEAARTYALSGLYDRLYEYADLLATQGLVDAAAKYVQMTPKGYSRSQGGAQLDHARDRLFEAAGVQEAGPSKAASSSAFGGKKSASATASSSRYPAASSGYGASPYGASAGPYGAQSSFQQTSNPYGAPSNAYSAQTQSGPYGAAQPQTQSSPYAPPPSQHQPQQSQQQQSNPYAPPPSQQQQSQSSPYTPTGQQQSSLYNPYGGSSNGYGAPSQSQYGATSQFQPAYGNNTVPPPPPKAGQSANARSQTPSEPVVPASQRRDMPGWNDAPSMGIKRPSSSARNTPKAAPITSPFPMAEGAPNPYAAPPSAGAAPPPPGPPRGGNAPGILPPPPKGGPRPPSASANRASASPQPRVMSPPIAQPFGQTPSPNPYAAQPQPPSNPYAAQSQPPSNPYAAPPQHQQFGGPPPPGARAGPPPPRGGPPPPGVVAGPPPQRAMSPLGPNAGRPQQHLGGLASPPAHNAHLAGPPPPGVRAGPPPPGRAGTASPAQNSAPSPAPAAPPAAPKHPAGDRSHLTDSGRPIYEGLNSELQRIKSGSPPAHLKRIVDDTERRLNILFDDLNNDTVAPATVEKLSEIVQAINAHDANTALAIHVDLLTTASGDTTHWAPGVKQLIRLGI</sequence>
<feature type="compositionally biased region" description="Pro residues" evidence="14">
    <location>
        <begin position="1246"/>
        <end position="1275"/>
    </location>
</feature>
<reference evidence="15 16" key="1">
    <citation type="journal article" date="2012" name="Eukaryot. Cell">
        <title>Genome sequence of the Trichosporon asahii environmental strain CBS 8904.</title>
        <authorList>
            <person name="Yang R.Y."/>
            <person name="Li H.T."/>
            <person name="Zhu H."/>
            <person name="Zhou G.P."/>
            <person name="Wang M."/>
            <person name="Wang L."/>
        </authorList>
    </citation>
    <scope>NUCLEOTIDE SEQUENCE [LARGE SCALE GENOMIC DNA]</scope>
    <source>
        <strain evidence="15 16">CBS 8904</strain>
    </source>
</reference>
<dbReference type="GO" id="GO:0005198">
    <property type="term" value="F:structural molecule activity"/>
    <property type="evidence" value="ECO:0007669"/>
    <property type="project" value="TreeGrafter"/>
</dbReference>
<dbReference type="GO" id="GO:0090110">
    <property type="term" value="P:COPII-coated vesicle cargo loading"/>
    <property type="evidence" value="ECO:0007669"/>
    <property type="project" value="TreeGrafter"/>
</dbReference>
<keyword evidence="8" id="KW-0677">Repeat</keyword>
<dbReference type="InterPro" id="IPR040251">
    <property type="entry name" value="SEC31-like"/>
</dbReference>
<dbReference type="STRING" id="1220162.K1VK63"/>
<accession>K1VK63</accession>
<feature type="region of interest" description="Disordered" evidence="14">
    <location>
        <begin position="951"/>
        <end position="1362"/>
    </location>
</feature>
<dbReference type="PROSITE" id="PS50294">
    <property type="entry name" value="WD_REPEATS_REGION"/>
    <property type="match status" value="1"/>
</dbReference>
<evidence type="ECO:0000256" key="10">
    <source>
        <dbReference type="ARBA" id="ARBA00022892"/>
    </source>
</evidence>
<dbReference type="InParanoid" id="K1VK63"/>
<feature type="compositionally biased region" description="Pro residues" evidence="14">
    <location>
        <begin position="1335"/>
        <end position="1345"/>
    </location>
</feature>
<evidence type="ECO:0000256" key="12">
    <source>
        <dbReference type="ARBA" id="ARBA00025471"/>
    </source>
</evidence>
<dbReference type="Gene3D" id="1.25.40.1030">
    <property type="match status" value="1"/>
</dbReference>
<keyword evidence="9" id="KW-0256">Endoplasmic reticulum</keyword>
<comment type="subcellular location">
    <subcellularLocation>
        <location evidence="2">Cytoplasmic vesicle</location>
        <location evidence="2">COPII-coated vesicle membrane</location>
        <topology evidence="2">Peripheral membrane protein</topology>
        <orientation evidence="2">Cytoplasmic side</orientation>
    </subcellularLocation>
    <subcellularLocation>
        <location evidence="1">Endoplasmic reticulum</location>
    </subcellularLocation>
</comment>
<dbReference type="EMBL" id="AMBO01000221">
    <property type="protein sequence ID" value="EKD04560.1"/>
    <property type="molecule type" value="Genomic_DNA"/>
</dbReference>
<evidence type="ECO:0000256" key="3">
    <source>
        <dbReference type="ARBA" id="ARBA00009358"/>
    </source>
</evidence>
<dbReference type="GO" id="GO:0007029">
    <property type="term" value="P:endoplasmic reticulum organization"/>
    <property type="evidence" value="ECO:0007669"/>
    <property type="project" value="TreeGrafter"/>
</dbReference>
<feature type="compositionally biased region" description="Low complexity" evidence="14">
    <location>
        <begin position="1181"/>
        <end position="1194"/>
    </location>
</feature>
<evidence type="ECO:0000256" key="7">
    <source>
        <dbReference type="ARBA" id="ARBA00022574"/>
    </source>
</evidence>
<evidence type="ECO:0000256" key="9">
    <source>
        <dbReference type="ARBA" id="ARBA00022824"/>
    </source>
</evidence>
<feature type="compositionally biased region" description="Pro residues" evidence="14">
    <location>
        <begin position="1307"/>
        <end position="1321"/>
    </location>
</feature>